<accession>A0AAD5LRJ1</accession>
<dbReference type="SUPFAM" id="SSF48403">
    <property type="entry name" value="Ankyrin repeat"/>
    <property type="match status" value="1"/>
</dbReference>
<protein>
    <submittedName>
        <fullName evidence="1">Uncharacterized protein</fullName>
    </submittedName>
</protein>
<organism evidence="1 2">
    <name type="scientific">Pythium insidiosum</name>
    <name type="common">Pythiosis disease agent</name>
    <dbReference type="NCBI Taxonomy" id="114742"/>
    <lineage>
        <taxon>Eukaryota</taxon>
        <taxon>Sar</taxon>
        <taxon>Stramenopiles</taxon>
        <taxon>Oomycota</taxon>
        <taxon>Peronosporomycetes</taxon>
        <taxon>Pythiales</taxon>
        <taxon>Pythiaceae</taxon>
        <taxon>Pythium</taxon>
    </lineage>
</organism>
<sequence>MTRPLQTSEQDRGAAMAVLTDRRLLLRIVASIDGMPGLIYRMRTGKYDDMPVDRAVKARSIRALEMLHEWSGSSHVRDRFESGVRSSLPEAIRCGNGEIAQWALQRFARPSMGPSLWRSALRESPCNVSMLETLFKYFPDVKLGRVSVKDPTATRWLLERQIEFKFSRGVVRTAVEEGDEKLIRVLVERNLIHSYEAALATAVESSKWPIFFLLRENCKTIRKVDELDEVLVRAALDRNLAVIQSICQLNLPAPPSGAIDTAIDHGFMEIVEFFFSKYKAAYTPDQMIRAAKCGQLDVVRFLWQQDIGKSSAEAIQTAASNGHLDVVHFLYEQGLSTGVDIALDNALMKQHKDVTAYLLPKCPAGCNRERWKELLQMGFVAEWKEMVHRSSFTDAELADAMRWAGSDGNLQVIRFIVGELARPDLGSYALEEPEMSFEDVTVAAIASGNIDIINWILTAVYPSQADEENLLEYAPFDSIGVSLRSA</sequence>
<dbReference type="Proteomes" id="UP001209570">
    <property type="component" value="Unassembled WGS sequence"/>
</dbReference>
<name>A0AAD5LRJ1_PYTIN</name>
<gene>
    <name evidence="1" type="ORF">P43SY_002671</name>
</gene>
<reference evidence="1" key="1">
    <citation type="submission" date="2021-12" db="EMBL/GenBank/DDBJ databases">
        <title>Prjna785345.</title>
        <authorList>
            <person name="Rujirawat T."/>
            <person name="Krajaejun T."/>
        </authorList>
    </citation>
    <scope>NUCLEOTIDE SEQUENCE</scope>
    <source>
        <strain evidence="1">Pi057C3</strain>
    </source>
</reference>
<dbReference type="InterPro" id="IPR052050">
    <property type="entry name" value="SecEffector_AnkRepeat"/>
</dbReference>
<dbReference type="InterPro" id="IPR036770">
    <property type="entry name" value="Ankyrin_rpt-contain_sf"/>
</dbReference>
<dbReference type="AlphaFoldDB" id="A0AAD5LRJ1"/>
<keyword evidence="2" id="KW-1185">Reference proteome</keyword>
<proteinExistence type="predicted"/>
<dbReference type="PANTHER" id="PTHR46586">
    <property type="entry name" value="ANKYRIN REPEAT-CONTAINING PROTEIN"/>
    <property type="match status" value="1"/>
</dbReference>
<dbReference type="PANTHER" id="PTHR46586:SF3">
    <property type="entry name" value="ANKYRIN REPEAT-CONTAINING PROTEIN"/>
    <property type="match status" value="1"/>
</dbReference>
<evidence type="ECO:0000313" key="2">
    <source>
        <dbReference type="Proteomes" id="UP001209570"/>
    </source>
</evidence>
<dbReference type="Gene3D" id="1.25.40.20">
    <property type="entry name" value="Ankyrin repeat-containing domain"/>
    <property type="match status" value="1"/>
</dbReference>
<evidence type="ECO:0000313" key="1">
    <source>
        <dbReference type="EMBL" id="KAJ0410339.1"/>
    </source>
</evidence>
<comment type="caution">
    <text evidence="1">The sequence shown here is derived from an EMBL/GenBank/DDBJ whole genome shotgun (WGS) entry which is preliminary data.</text>
</comment>
<dbReference type="EMBL" id="JAKCXM010000001">
    <property type="protein sequence ID" value="KAJ0410339.1"/>
    <property type="molecule type" value="Genomic_DNA"/>
</dbReference>